<evidence type="ECO:0000256" key="4">
    <source>
        <dbReference type="ARBA" id="ARBA00022597"/>
    </source>
</evidence>
<sequence>MAKAKTKAEIRKEAGKNPVFGYLQKLGQQFMLPISILPVAGILLGVGSSFTNPAVIEMYNLQGILNDGTFLYGVLSILADAGDIIFSHLGLLFGISVAFGMAKSEQGTAALSAIIGYFVMYATLTSTINNFRDVEALSEIQGLITPYLGFDQTMNLGVLGGILLGIIVSILHNKYYQIDLPEALSFFGGTHFIPIVSSLAAIVMGIVMAFVWPLISAAFSSLGGLIAGMGIFGIFLYAYIYRALIPLGLHHVFYLPFWQTAIGGTAVVNGETVVGAQNIVFAQLAAGVPIDAHAAAHFAYMFPVMLFGIPAACTALYRKAHPERKDDAKGFYISSGLTSFMTGITEPIEFAFVFASPGLYYGLHCVMYGISAILVYLFGAGVGLTFSGGVIDFILYGILPGNPITSWIPVLLLGLVYAVLYYLLFTWGVDKFDWKVPGREEAVDEEAVFSDASYDDLTEKEQRAYRIVSGLGGTDNLDTLSNCATRLRVTVKDGELVDEALLKSTGSAATVVNGSNVQVVYGPSVGNVKTSVDGLINEGKAPKHGLDKSEAAEIQADEAETTTDAQNSDDVSDDSQLVEIYAPARGQVIPLSAVNDAVFSEGLMGEGFAVHPEGHEVVSPLAGEVMMVMDSKHALGIRTEEGLEILVHMGIDTVELNGEGFDVKVSQGDKIAVGDPIADMDIDFIQKKGKATDIVVVVTNTGDVVDKVMIEGGQDANLGDKIGDIAVK</sequence>
<keyword evidence="8" id="KW-0418">Kinase</keyword>
<dbReference type="GO" id="GO:0016301">
    <property type="term" value="F:kinase activity"/>
    <property type="evidence" value="ECO:0007669"/>
    <property type="project" value="UniProtKB-KW"/>
</dbReference>
<keyword evidence="4" id="KW-0762">Sugar transport</keyword>
<feature type="transmembrane region" description="Helical" evidence="12">
    <location>
        <begin position="30"/>
        <end position="50"/>
    </location>
</feature>
<name>A0A1W1ZHC2_9LACT</name>
<dbReference type="PROSITE" id="PS51098">
    <property type="entry name" value="PTS_EIIB_TYPE_1"/>
    <property type="match status" value="1"/>
</dbReference>
<feature type="transmembrane region" description="Helical" evidence="12">
    <location>
        <begin position="70"/>
        <end position="95"/>
    </location>
</feature>
<evidence type="ECO:0000313" key="16">
    <source>
        <dbReference type="EMBL" id="SMC47582.1"/>
    </source>
</evidence>
<dbReference type="SUPFAM" id="SSF55604">
    <property type="entry name" value="Glucose permease domain IIB"/>
    <property type="match status" value="1"/>
</dbReference>
<keyword evidence="10 12" id="KW-0472">Membrane</keyword>
<dbReference type="InterPro" id="IPR011055">
    <property type="entry name" value="Dup_hybrid_motif"/>
</dbReference>
<dbReference type="InterPro" id="IPR001127">
    <property type="entry name" value="PTS_EIIA_1_perm"/>
</dbReference>
<keyword evidence="9 12" id="KW-1133">Transmembrane helix</keyword>
<dbReference type="RefSeq" id="WP_084099438.1">
    <property type="nucleotide sequence ID" value="NZ_FWXK01000008.1"/>
</dbReference>
<evidence type="ECO:0000259" key="15">
    <source>
        <dbReference type="PROSITE" id="PS51103"/>
    </source>
</evidence>
<dbReference type="PANTHER" id="PTHR30009">
    <property type="entry name" value="CYTOCHROME C-TYPE SYNTHESIS PROTEIN AND PTS TRANSMEMBRANE COMPONENT"/>
    <property type="match status" value="1"/>
</dbReference>
<keyword evidence="2" id="KW-0813">Transport</keyword>
<evidence type="ECO:0000256" key="12">
    <source>
        <dbReference type="SAM" id="Phobius"/>
    </source>
</evidence>
<dbReference type="InterPro" id="IPR050429">
    <property type="entry name" value="PTS_Glucose_EIICBA"/>
</dbReference>
<accession>A0A1W1ZHC2</accession>
<dbReference type="InterPro" id="IPR001996">
    <property type="entry name" value="PTS_IIB_1"/>
</dbReference>
<feature type="domain" description="PTS EIIB type-1" evidence="14">
    <location>
        <begin position="461"/>
        <end position="542"/>
    </location>
</feature>
<dbReference type="GO" id="GO:0008982">
    <property type="term" value="F:protein-N(PI)-phosphohistidine-sugar phosphotransferase activity"/>
    <property type="evidence" value="ECO:0007669"/>
    <property type="project" value="InterPro"/>
</dbReference>
<evidence type="ECO:0000256" key="3">
    <source>
        <dbReference type="ARBA" id="ARBA00022475"/>
    </source>
</evidence>
<dbReference type="InterPro" id="IPR036878">
    <property type="entry name" value="Glu_permease_IIB"/>
</dbReference>
<evidence type="ECO:0000256" key="1">
    <source>
        <dbReference type="ARBA" id="ARBA00004651"/>
    </source>
</evidence>
<evidence type="ECO:0000313" key="17">
    <source>
        <dbReference type="Proteomes" id="UP000243884"/>
    </source>
</evidence>
<evidence type="ECO:0000256" key="9">
    <source>
        <dbReference type="ARBA" id="ARBA00022989"/>
    </source>
</evidence>
<dbReference type="PROSITE" id="PS00371">
    <property type="entry name" value="PTS_EIIA_TYPE_1_HIS"/>
    <property type="match status" value="1"/>
</dbReference>
<evidence type="ECO:0000256" key="2">
    <source>
        <dbReference type="ARBA" id="ARBA00022448"/>
    </source>
</evidence>
<dbReference type="Proteomes" id="UP000243884">
    <property type="component" value="Unassembled WGS sequence"/>
</dbReference>
<dbReference type="FunFam" id="2.70.70.10:FF:000001">
    <property type="entry name" value="PTS system glucose-specific IIA component"/>
    <property type="match status" value="1"/>
</dbReference>
<dbReference type="GO" id="GO:0005886">
    <property type="term" value="C:plasma membrane"/>
    <property type="evidence" value="ECO:0007669"/>
    <property type="project" value="UniProtKB-SubCell"/>
</dbReference>
<dbReference type="OrthoDB" id="9764327at2"/>
<evidence type="ECO:0000259" key="14">
    <source>
        <dbReference type="PROSITE" id="PS51098"/>
    </source>
</evidence>
<evidence type="ECO:0000256" key="5">
    <source>
        <dbReference type="ARBA" id="ARBA00022679"/>
    </source>
</evidence>
<dbReference type="NCBIfam" id="TIGR00826">
    <property type="entry name" value="EIIB_glc"/>
    <property type="match status" value="1"/>
</dbReference>
<organism evidence="16 17">
    <name type="scientific">Aerococcus suis</name>
    <dbReference type="NCBI Taxonomy" id="371602"/>
    <lineage>
        <taxon>Bacteria</taxon>
        <taxon>Bacillati</taxon>
        <taxon>Bacillota</taxon>
        <taxon>Bacilli</taxon>
        <taxon>Lactobacillales</taxon>
        <taxon>Aerococcaceae</taxon>
        <taxon>Aerococcus</taxon>
    </lineage>
</organism>
<evidence type="ECO:0000256" key="11">
    <source>
        <dbReference type="PROSITE-ProRule" id="PRU00421"/>
    </source>
</evidence>
<feature type="transmembrane region" description="Helical" evidence="12">
    <location>
        <begin position="153"/>
        <end position="171"/>
    </location>
</feature>
<feature type="transmembrane region" description="Helical" evidence="12">
    <location>
        <begin position="373"/>
        <end position="398"/>
    </location>
</feature>
<proteinExistence type="predicted"/>
<keyword evidence="17" id="KW-1185">Reference proteome</keyword>
<dbReference type="CDD" id="cd00212">
    <property type="entry name" value="PTS_IIB_glc"/>
    <property type="match status" value="1"/>
</dbReference>
<dbReference type="EMBL" id="FWXK01000008">
    <property type="protein sequence ID" value="SMC47582.1"/>
    <property type="molecule type" value="Genomic_DNA"/>
</dbReference>
<feature type="transmembrane region" description="Helical" evidence="12">
    <location>
        <begin position="298"/>
        <end position="317"/>
    </location>
</feature>
<dbReference type="Pfam" id="PF00358">
    <property type="entry name" value="PTS_EIIA_1"/>
    <property type="match status" value="1"/>
</dbReference>
<feature type="transmembrane region" description="Helical" evidence="12">
    <location>
        <begin position="107"/>
        <end position="124"/>
    </location>
</feature>
<feature type="transmembrane region" description="Helical" evidence="12">
    <location>
        <begin position="404"/>
        <end position="425"/>
    </location>
</feature>
<comment type="subcellular location">
    <subcellularLocation>
        <location evidence="1">Cell membrane</location>
        <topology evidence="1">Multi-pass membrane protein</topology>
    </subcellularLocation>
</comment>
<dbReference type="Pfam" id="PF00367">
    <property type="entry name" value="PTS_EIIB"/>
    <property type="match status" value="1"/>
</dbReference>
<dbReference type="Pfam" id="PF02378">
    <property type="entry name" value="PTS_EIIC"/>
    <property type="match status" value="1"/>
</dbReference>
<feature type="domain" description="PTS EIIC type-1" evidence="15">
    <location>
        <begin position="17"/>
        <end position="441"/>
    </location>
</feature>
<evidence type="ECO:0000256" key="8">
    <source>
        <dbReference type="ARBA" id="ARBA00022777"/>
    </source>
</evidence>
<dbReference type="PROSITE" id="PS51103">
    <property type="entry name" value="PTS_EIIC_TYPE_1"/>
    <property type="match status" value="1"/>
</dbReference>
<keyword evidence="6" id="KW-0598">Phosphotransferase system</keyword>
<keyword evidence="5" id="KW-0808">Transferase</keyword>
<dbReference type="NCBIfam" id="TIGR00830">
    <property type="entry name" value="PTBA"/>
    <property type="match status" value="1"/>
</dbReference>
<dbReference type="AlphaFoldDB" id="A0A1W1ZHC2"/>
<evidence type="ECO:0000259" key="13">
    <source>
        <dbReference type="PROSITE" id="PS51093"/>
    </source>
</evidence>
<protein>
    <submittedName>
        <fullName evidence="16">PTS system, D-glucosamine-specific IIC component</fullName>
    </submittedName>
</protein>
<evidence type="ECO:0000256" key="6">
    <source>
        <dbReference type="ARBA" id="ARBA00022683"/>
    </source>
</evidence>
<dbReference type="GO" id="GO:0009401">
    <property type="term" value="P:phosphoenolpyruvate-dependent sugar phosphotransferase system"/>
    <property type="evidence" value="ECO:0007669"/>
    <property type="project" value="UniProtKB-KW"/>
</dbReference>
<dbReference type="Gene3D" id="3.30.1360.60">
    <property type="entry name" value="Glucose permease domain IIB"/>
    <property type="match status" value="1"/>
</dbReference>
<feature type="transmembrane region" description="Helical" evidence="12">
    <location>
        <begin position="218"/>
        <end position="240"/>
    </location>
</feature>
<reference evidence="17" key="1">
    <citation type="submission" date="2017-04" db="EMBL/GenBank/DDBJ databases">
        <authorList>
            <person name="Varghese N."/>
            <person name="Submissions S."/>
        </authorList>
    </citation>
    <scope>NUCLEOTIDE SEQUENCE [LARGE SCALE GENOMIC DNA]</scope>
    <source>
        <strain evidence="17">DSM 21500</strain>
    </source>
</reference>
<dbReference type="SUPFAM" id="SSF51261">
    <property type="entry name" value="Duplicated hybrid motif"/>
    <property type="match status" value="1"/>
</dbReference>
<feature type="domain" description="PTS EIIA type-1" evidence="13">
    <location>
        <begin position="596"/>
        <end position="700"/>
    </location>
</feature>
<evidence type="ECO:0000256" key="7">
    <source>
        <dbReference type="ARBA" id="ARBA00022692"/>
    </source>
</evidence>
<evidence type="ECO:0000256" key="10">
    <source>
        <dbReference type="ARBA" id="ARBA00023136"/>
    </source>
</evidence>
<gene>
    <name evidence="16" type="ORF">SAMN04487984_1331</name>
</gene>
<dbReference type="InterPro" id="IPR003352">
    <property type="entry name" value="PTS_EIIC"/>
</dbReference>
<keyword evidence="7 12" id="KW-0812">Transmembrane</keyword>
<dbReference type="InterPro" id="IPR018113">
    <property type="entry name" value="PTrfase_EIIB_Cys"/>
</dbReference>
<dbReference type="PROSITE" id="PS01035">
    <property type="entry name" value="PTS_EIIB_TYPE_1_CYS"/>
    <property type="match status" value="1"/>
</dbReference>
<dbReference type="Gene3D" id="2.70.70.10">
    <property type="entry name" value="Glucose Permease (Domain IIA)"/>
    <property type="match status" value="1"/>
</dbReference>
<feature type="transmembrane region" description="Helical" evidence="12">
    <location>
        <begin position="337"/>
        <end position="361"/>
    </location>
</feature>
<feature type="transmembrane region" description="Helical" evidence="12">
    <location>
        <begin position="192"/>
        <end position="212"/>
    </location>
</feature>
<dbReference type="STRING" id="371602.SAMN04487984_1331"/>
<dbReference type="PANTHER" id="PTHR30009:SF24">
    <property type="entry name" value="PTS SYSTEM, IIBC COMPONENT"/>
    <property type="match status" value="1"/>
</dbReference>
<feature type="active site" description="Phosphocysteine intermediate; for EIIB activity" evidence="11">
    <location>
        <position position="483"/>
    </location>
</feature>
<dbReference type="InterPro" id="IPR013013">
    <property type="entry name" value="PTS_EIIC_1"/>
</dbReference>
<keyword evidence="3" id="KW-1003">Cell membrane</keyword>
<dbReference type="PROSITE" id="PS51093">
    <property type="entry name" value="PTS_EIIA_TYPE_1"/>
    <property type="match status" value="1"/>
</dbReference>
<dbReference type="GO" id="GO:0090563">
    <property type="term" value="F:protein-phosphocysteine-sugar phosphotransferase activity"/>
    <property type="evidence" value="ECO:0007669"/>
    <property type="project" value="TreeGrafter"/>
</dbReference>